<dbReference type="RefSeq" id="WP_124152377.1">
    <property type="nucleotide sequence ID" value="NZ_RQIS01000012.1"/>
</dbReference>
<name>A0A3N6MLN5_9BURK</name>
<organism evidence="1 2">
    <name type="scientific">Paraburkholderia dinghuensis</name>
    <dbReference type="NCBI Taxonomy" id="2305225"/>
    <lineage>
        <taxon>Bacteria</taxon>
        <taxon>Pseudomonadati</taxon>
        <taxon>Pseudomonadota</taxon>
        <taxon>Betaproteobacteria</taxon>
        <taxon>Burkholderiales</taxon>
        <taxon>Burkholderiaceae</taxon>
        <taxon>Paraburkholderia</taxon>
    </lineage>
</organism>
<gene>
    <name evidence="1" type="ORF">D1Y85_17715</name>
</gene>
<protein>
    <submittedName>
        <fullName evidence="1">Uncharacterized protein</fullName>
    </submittedName>
</protein>
<sequence>MTIQLRHQGIAIMSIEWARLLQINTVPSLFVNRFLWVYLVVQITSIADGSSRKIQCVMPSIFRTEALITRAAV</sequence>
<comment type="caution">
    <text evidence="1">The sequence shown here is derived from an EMBL/GenBank/DDBJ whole genome shotgun (WGS) entry which is preliminary data.</text>
</comment>
<keyword evidence="2" id="KW-1185">Reference proteome</keyword>
<proteinExistence type="predicted"/>
<evidence type="ECO:0000313" key="1">
    <source>
        <dbReference type="EMBL" id="RQH04724.1"/>
    </source>
</evidence>
<dbReference type="AlphaFoldDB" id="A0A3N6MLN5"/>
<accession>A0A3N6MLN5</accession>
<reference evidence="1 2" key="1">
    <citation type="submission" date="2018-11" db="EMBL/GenBank/DDBJ databases">
        <title>Paraburkholderia sp. DHOA04, isolated from soil.</title>
        <authorList>
            <person name="Gao Z.-H."/>
            <person name="Qiu L.-H."/>
            <person name="Fu J.-C."/>
        </authorList>
    </citation>
    <scope>NUCLEOTIDE SEQUENCE [LARGE SCALE GENOMIC DNA]</scope>
    <source>
        <strain evidence="1 2">DHOA04</strain>
    </source>
</reference>
<evidence type="ECO:0000313" key="2">
    <source>
        <dbReference type="Proteomes" id="UP000272778"/>
    </source>
</evidence>
<dbReference type="EMBL" id="RQIS01000012">
    <property type="protein sequence ID" value="RQH04724.1"/>
    <property type="molecule type" value="Genomic_DNA"/>
</dbReference>
<dbReference type="Proteomes" id="UP000272778">
    <property type="component" value="Unassembled WGS sequence"/>
</dbReference>